<evidence type="ECO:0000313" key="5">
    <source>
        <dbReference type="EMBL" id="RZD14036.1"/>
    </source>
</evidence>
<comment type="function">
    <text evidence="3">This protein is a component of the acetyl coenzyme A carboxylase complex; first, biotin carboxylase catalyzes the carboxylation of the carrier protein and then the transcarboxylase transfers the carboxyl group to form malonyl-CoA.</text>
</comment>
<comment type="pathway">
    <text evidence="3">Lipid metabolism; fatty acid biosynthesis.</text>
</comment>
<dbReference type="InterPro" id="IPR001249">
    <property type="entry name" value="AcCoA_biotinCC"/>
</dbReference>
<keyword evidence="3" id="KW-0443">Lipid metabolism</keyword>
<dbReference type="GO" id="GO:0003989">
    <property type="term" value="F:acetyl-CoA carboxylase activity"/>
    <property type="evidence" value="ECO:0007669"/>
    <property type="project" value="InterPro"/>
</dbReference>
<organism evidence="5 6">
    <name type="scientific">Candidatus Acidulodesulfobacterium ferriphilum</name>
    <dbReference type="NCBI Taxonomy" id="2597223"/>
    <lineage>
        <taxon>Bacteria</taxon>
        <taxon>Deltaproteobacteria</taxon>
        <taxon>Candidatus Acidulodesulfobacterales</taxon>
        <taxon>Candidatus Acidulodesulfobacterium</taxon>
    </lineage>
</organism>
<dbReference type="Gene3D" id="2.40.50.100">
    <property type="match status" value="1"/>
</dbReference>
<gene>
    <name evidence="5" type="primary">accB</name>
    <name evidence="5" type="ORF">EVJ47_07320</name>
</gene>
<evidence type="ECO:0000256" key="3">
    <source>
        <dbReference type="RuleBase" id="RU364072"/>
    </source>
</evidence>
<dbReference type="CDD" id="cd06850">
    <property type="entry name" value="biotinyl_domain"/>
    <property type="match status" value="1"/>
</dbReference>
<dbReference type="Proteomes" id="UP000320813">
    <property type="component" value="Unassembled WGS sequence"/>
</dbReference>
<dbReference type="UniPathway" id="UPA00094"/>
<dbReference type="PANTHER" id="PTHR45266">
    <property type="entry name" value="OXALOACETATE DECARBOXYLASE ALPHA CHAIN"/>
    <property type="match status" value="1"/>
</dbReference>
<evidence type="ECO:0000313" key="6">
    <source>
        <dbReference type="Proteomes" id="UP000320813"/>
    </source>
</evidence>
<keyword evidence="3" id="KW-0444">Lipid biosynthesis</keyword>
<dbReference type="NCBIfam" id="TIGR00531">
    <property type="entry name" value="BCCP"/>
    <property type="match status" value="1"/>
</dbReference>
<keyword evidence="2 3" id="KW-0092">Biotin</keyword>
<dbReference type="EMBL" id="SGBD01000004">
    <property type="protein sequence ID" value="RZD14036.1"/>
    <property type="molecule type" value="Genomic_DNA"/>
</dbReference>
<reference evidence="5 6" key="1">
    <citation type="submission" date="2019-01" db="EMBL/GenBank/DDBJ databases">
        <title>Insights into ecological role of a new deltaproteobacterial order Candidatus Sinidesulfobacterales (Sva0485) by metagenomics and metatranscriptomics.</title>
        <authorList>
            <person name="Tan S."/>
            <person name="Liu J."/>
            <person name="Fang Y."/>
            <person name="Hedlund B.P."/>
            <person name="Lian Z.H."/>
            <person name="Huang L.Y."/>
            <person name="Li J.T."/>
            <person name="Huang L.N."/>
            <person name="Li W.J."/>
            <person name="Jiang H.C."/>
            <person name="Dong H.L."/>
            <person name="Shu W.S."/>
        </authorList>
    </citation>
    <scope>NUCLEOTIDE SEQUENCE [LARGE SCALE GENOMIC DNA]</scope>
    <source>
        <strain evidence="5">AP3</strain>
    </source>
</reference>
<sequence length="169" mass="19275">MNINDIKDLIKFIKSNKIKEFYYKKGDEEVSVKLSHEETAAQDLKHRVREKKEYLAQIEGIEHAELTELSAQRAQILKSELAEPASKKETLKEIVSPFVGSFYRSPSPDKPPFVEVDSVVEKNSPVCVIEAMKIMNEIEVDIKCRIVSILVENGQLVEYGQPLFLVEPL</sequence>
<comment type="caution">
    <text evidence="5">The sequence shown here is derived from an EMBL/GenBank/DDBJ whole genome shotgun (WGS) entry which is preliminary data.</text>
</comment>
<evidence type="ECO:0000256" key="2">
    <source>
        <dbReference type="ARBA" id="ARBA00023267"/>
    </source>
</evidence>
<keyword evidence="3" id="KW-0275">Fatty acid biosynthesis</keyword>
<dbReference type="AlphaFoldDB" id="A0A519B9Z0"/>
<evidence type="ECO:0000259" key="4">
    <source>
        <dbReference type="PROSITE" id="PS50968"/>
    </source>
</evidence>
<accession>A0A519B9Z0</accession>
<dbReference type="InterPro" id="IPR050709">
    <property type="entry name" value="Biotin_Carboxyl_Carrier/Decarb"/>
</dbReference>
<keyword evidence="3" id="KW-0276">Fatty acid metabolism</keyword>
<dbReference type="InterPro" id="IPR000089">
    <property type="entry name" value="Biotin_lipoyl"/>
</dbReference>
<dbReference type="PROSITE" id="PS50968">
    <property type="entry name" value="BIOTINYL_LIPOYL"/>
    <property type="match status" value="1"/>
</dbReference>
<proteinExistence type="predicted"/>
<protein>
    <recommendedName>
        <fullName evidence="1 3">Biotin carboxyl carrier protein of acetyl-CoA carboxylase</fullName>
    </recommendedName>
</protein>
<feature type="domain" description="Lipoyl-binding" evidence="4">
    <location>
        <begin position="91"/>
        <end position="167"/>
    </location>
</feature>
<evidence type="ECO:0000256" key="1">
    <source>
        <dbReference type="ARBA" id="ARBA00017562"/>
    </source>
</evidence>
<dbReference type="GO" id="GO:0006633">
    <property type="term" value="P:fatty acid biosynthetic process"/>
    <property type="evidence" value="ECO:0007669"/>
    <property type="project" value="UniProtKB-UniPathway"/>
</dbReference>
<name>A0A519B9Z0_9DELT</name>
<dbReference type="SUPFAM" id="SSF51230">
    <property type="entry name" value="Single hybrid motif"/>
    <property type="match status" value="1"/>
</dbReference>
<dbReference type="InterPro" id="IPR011053">
    <property type="entry name" value="Single_hybrid_motif"/>
</dbReference>
<dbReference type="GO" id="GO:0009317">
    <property type="term" value="C:acetyl-CoA carboxylase complex"/>
    <property type="evidence" value="ECO:0007669"/>
    <property type="project" value="InterPro"/>
</dbReference>
<dbReference type="PANTHER" id="PTHR45266:SF3">
    <property type="entry name" value="OXALOACETATE DECARBOXYLASE ALPHA CHAIN"/>
    <property type="match status" value="1"/>
</dbReference>
<dbReference type="Pfam" id="PF00364">
    <property type="entry name" value="Biotin_lipoyl"/>
    <property type="match status" value="1"/>
</dbReference>
<dbReference type="PRINTS" id="PR01071">
    <property type="entry name" value="ACOABIOTINCC"/>
</dbReference>